<dbReference type="Proteomes" id="UP000065151">
    <property type="component" value="Chromosome"/>
</dbReference>
<evidence type="ECO:0000259" key="3">
    <source>
        <dbReference type="PROSITE" id="PS51186"/>
    </source>
</evidence>
<dbReference type="InterPro" id="IPR016181">
    <property type="entry name" value="Acyl_CoA_acyltransferase"/>
</dbReference>
<dbReference type="InterPro" id="IPR050832">
    <property type="entry name" value="Bact_Acetyltransf"/>
</dbReference>
<evidence type="ECO:0000256" key="1">
    <source>
        <dbReference type="ARBA" id="ARBA00022679"/>
    </source>
</evidence>
<reference evidence="4 5" key="1">
    <citation type="submission" date="2015-12" db="EMBL/GenBank/DDBJ databases">
        <authorList>
            <person name="Shamseldin A."/>
            <person name="Moawad H."/>
            <person name="Abd El-Rahim W.M."/>
            <person name="Sadowsky M.J."/>
        </authorList>
    </citation>
    <scope>NUCLEOTIDE SEQUENCE [LARGE SCALE GENOMIC DNA]</scope>
    <source>
        <strain evidence="4 5">Ar51</strain>
    </source>
</reference>
<dbReference type="AlphaFoldDB" id="A0A0U3QLB0"/>
<gene>
    <name evidence="4" type="ORF">AU252_03745</name>
</gene>
<proteinExistence type="predicted"/>
<organism evidence="4">
    <name type="scientific">Pseudarthrobacter sulfonivorans</name>
    <dbReference type="NCBI Taxonomy" id="121292"/>
    <lineage>
        <taxon>Bacteria</taxon>
        <taxon>Bacillati</taxon>
        <taxon>Actinomycetota</taxon>
        <taxon>Actinomycetes</taxon>
        <taxon>Micrococcales</taxon>
        <taxon>Micrococcaceae</taxon>
        <taxon>Pseudarthrobacter</taxon>
    </lineage>
</organism>
<dbReference type="Pfam" id="PF13508">
    <property type="entry name" value="Acetyltransf_7"/>
    <property type="match status" value="1"/>
</dbReference>
<name>A0A0U3QLB0_9MICC</name>
<accession>A0A0U3QLB0</accession>
<keyword evidence="2" id="KW-0012">Acyltransferase</keyword>
<dbReference type="GO" id="GO:0016747">
    <property type="term" value="F:acyltransferase activity, transferring groups other than amino-acyl groups"/>
    <property type="evidence" value="ECO:0007669"/>
    <property type="project" value="InterPro"/>
</dbReference>
<dbReference type="Gene3D" id="3.40.630.30">
    <property type="match status" value="1"/>
</dbReference>
<sequence length="170" mass="18582">MQSQITIRPAVEADFQAIARITVDSYLAAGYFDSADHPYMQQIQDVAARAAKATIWVAERDRQVVGSVTLALAGEPFADIALPDELEFRMLVVDPAVQRSGAGKAMVEAIIEHAKSLEGITGVALTTGGTWESAHGLYRKTGFKRVPERDWLIPGTDIKLLVYRLDVQPT</sequence>
<keyword evidence="1 4" id="KW-0808">Transferase</keyword>
<protein>
    <submittedName>
        <fullName evidence="4">GCN5 family acetyltransferase</fullName>
    </submittedName>
</protein>
<dbReference type="PANTHER" id="PTHR43877">
    <property type="entry name" value="AMINOALKYLPHOSPHONATE N-ACETYLTRANSFERASE-RELATED-RELATED"/>
    <property type="match status" value="1"/>
</dbReference>
<dbReference type="KEGG" id="psul:AU252_03745"/>
<dbReference type="EMBL" id="CP013747">
    <property type="protein sequence ID" value="ALV40389.1"/>
    <property type="molecule type" value="Genomic_DNA"/>
</dbReference>
<dbReference type="PANTHER" id="PTHR43877:SF2">
    <property type="entry name" value="AMINOALKYLPHOSPHONATE N-ACETYLTRANSFERASE-RELATED"/>
    <property type="match status" value="1"/>
</dbReference>
<dbReference type="SUPFAM" id="SSF55729">
    <property type="entry name" value="Acyl-CoA N-acyltransferases (Nat)"/>
    <property type="match status" value="1"/>
</dbReference>
<feature type="domain" description="N-acetyltransferase" evidence="3">
    <location>
        <begin position="5"/>
        <end position="168"/>
    </location>
</feature>
<dbReference type="CDD" id="cd04301">
    <property type="entry name" value="NAT_SF"/>
    <property type="match status" value="1"/>
</dbReference>
<evidence type="ECO:0000313" key="4">
    <source>
        <dbReference type="EMBL" id="ALV40389.1"/>
    </source>
</evidence>
<dbReference type="InterPro" id="IPR000182">
    <property type="entry name" value="GNAT_dom"/>
</dbReference>
<dbReference type="RefSeq" id="WP_058929568.1">
    <property type="nucleotide sequence ID" value="NZ_CP013747.1"/>
</dbReference>
<dbReference type="PROSITE" id="PS51186">
    <property type="entry name" value="GNAT"/>
    <property type="match status" value="1"/>
</dbReference>
<evidence type="ECO:0000256" key="2">
    <source>
        <dbReference type="ARBA" id="ARBA00023315"/>
    </source>
</evidence>
<evidence type="ECO:0000313" key="5">
    <source>
        <dbReference type="Proteomes" id="UP000065151"/>
    </source>
</evidence>
<dbReference type="STRING" id="121292.AU252_03745"/>